<name>D2ISB0_9CRYP</name>
<evidence type="ECO:0000259" key="11">
    <source>
        <dbReference type="PROSITE" id="PS50881"/>
    </source>
</evidence>
<evidence type="ECO:0000313" key="12">
    <source>
        <dbReference type="EMBL" id="ACT46802.1"/>
    </source>
</evidence>
<dbReference type="InterPro" id="IPR013810">
    <property type="entry name" value="Ribosomal_uS5_N"/>
</dbReference>
<dbReference type="GO" id="GO:0005737">
    <property type="term" value="C:cytoplasm"/>
    <property type="evidence" value="ECO:0007669"/>
    <property type="project" value="UniProtKB-ARBA"/>
</dbReference>
<evidence type="ECO:0000256" key="5">
    <source>
        <dbReference type="ARBA" id="ARBA00022980"/>
    </source>
</evidence>
<dbReference type="PANTHER" id="PTHR48277:SF1">
    <property type="entry name" value="MITOCHONDRIAL RIBOSOMAL PROTEIN S5"/>
    <property type="match status" value="1"/>
</dbReference>
<evidence type="ECO:0000256" key="1">
    <source>
        <dbReference type="ARBA" id="ARBA00002524"/>
    </source>
</evidence>
<dbReference type="InterPro" id="IPR000851">
    <property type="entry name" value="Ribosomal_uS5"/>
</dbReference>
<comment type="subunit">
    <text evidence="7">Part of the 30S ribosomal subunit. Contacts protein S4.</text>
</comment>
<evidence type="ECO:0000256" key="6">
    <source>
        <dbReference type="ARBA" id="ARBA00023274"/>
    </source>
</evidence>
<keyword evidence="6 9" id="KW-0687">Ribonucleoprotein</keyword>
<dbReference type="Pfam" id="PF00333">
    <property type="entry name" value="Ribosomal_S5"/>
    <property type="match status" value="1"/>
</dbReference>
<organism evidence="12">
    <name type="scientific">Cryptomonas paramaecium</name>
    <dbReference type="NCBI Taxonomy" id="2898"/>
    <lineage>
        <taxon>Eukaryota</taxon>
        <taxon>Cryptophyceae</taxon>
        <taxon>Cryptomonadales</taxon>
        <taxon>Cryptomonadaceae</taxon>
        <taxon>Cryptomonas</taxon>
    </lineage>
</organism>
<proteinExistence type="inferred from homology"/>
<dbReference type="GO" id="GO:0019843">
    <property type="term" value="F:rRNA binding"/>
    <property type="evidence" value="ECO:0007669"/>
    <property type="project" value="UniProtKB-KW"/>
</dbReference>
<dbReference type="GO" id="GO:0015935">
    <property type="term" value="C:small ribosomal subunit"/>
    <property type="evidence" value="ECO:0007669"/>
    <property type="project" value="InterPro"/>
</dbReference>
<dbReference type="PANTHER" id="PTHR48277">
    <property type="entry name" value="MITOCHONDRIAL RIBOSOMAL PROTEIN S5"/>
    <property type="match status" value="1"/>
</dbReference>
<dbReference type="NCBIfam" id="TIGR01021">
    <property type="entry name" value="rpsE_bact"/>
    <property type="match status" value="1"/>
</dbReference>
<evidence type="ECO:0000256" key="4">
    <source>
        <dbReference type="ARBA" id="ARBA00022884"/>
    </source>
</evidence>
<dbReference type="Gene3D" id="3.30.230.10">
    <property type="match status" value="1"/>
</dbReference>
<keyword evidence="3" id="KW-0699">rRNA-binding</keyword>
<geneLocation type="plastid" evidence="12"/>
<dbReference type="FunFam" id="3.30.230.10:FF:000002">
    <property type="entry name" value="30S ribosomal protein S5"/>
    <property type="match status" value="1"/>
</dbReference>
<dbReference type="InterPro" id="IPR018192">
    <property type="entry name" value="Ribosomal_uS5_N_CS"/>
</dbReference>
<dbReference type="PROSITE" id="PS00585">
    <property type="entry name" value="RIBOSOMAL_S5"/>
    <property type="match status" value="1"/>
</dbReference>
<keyword evidence="12" id="KW-0934">Plastid</keyword>
<dbReference type="RefSeq" id="YP_003359266.1">
    <property type="nucleotide sequence ID" value="NC_013703.1"/>
</dbReference>
<dbReference type="InterPro" id="IPR005324">
    <property type="entry name" value="Ribosomal_uS5_C"/>
</dbReference>
<comment type="similarity">
    <text evidence="2 10">Belongs to the universal ribosomal protein uS5 family.</text>
</comment>
<gene>
    <name evidence="12" type="primary">rps5</name>
    <name evidence="12" type="ORF">CRPAC_p050</name>
</gene>
<dbReference type="SUPFAM" id="SSF54211">
    <property type="entry name" value="Ribosomal protein S5 domain 2-like"/>
    <property type="match status" value="1"/>
</dbReference>
<dbReference type="GO" id="GO:0006412">
    <property type="term" value="P:translation"/>
    <property type="evidence" value="ECO:0007669"/>
    <property type="project" value="InterPro"/>
</dbReference>
<evidence type="ECO:0000256" key="9">
    <source>
        <dbReference type="PROSITE-ProRule" id="PRU00268"/>
    </source>
</evidence>
<evidence type="ECO:0000256" key="2">
    <source>
        <dbReference type="ARBA" id="ARBA00008945"/>
    </source>
</evidence>
<evidence type="ECO:0000256" key="10">
    <source>
        <dbReference type="RuleBase" id="RU003823"/>
    </source>
</evidence>
<accession>D2ISB0</accession>
<dbReference type="HAMAP" id="MF_01307_B">
    <property type="entry name" value="Ribosomal_uS5_B"/>
    <property type="match status" value="1"/>
</dbReference>
<dbReference type="InterPro" id="IPR005712">
    <property type="entry name" value="Ribosomal_uS5_bac-type"/>
</dbReference>
<comment type="function">
    <text evidence="1">With S4 and S12 plays an important role in translational accuracy.</text>
</comment>
<dbReference type="GO" id="GO:0003735">
    <property type="term" value="F:structural constituent of ribosome"/>
    <property type="evidence" value="ECO:0007669"/>
    <property type="project" value="UniProtKB-UniRule"/>
</dbReference>
<dbReference type="InterPro" id="IPR014721">
    <property type="entry name" value="Ribsml_uS5_D2-typ_fold_subgr"/>
</dbReference>
<keyword evidence="5 9" id="KW-0689">Ribosomal protein</keyword>
<reference evidence="12" key="1">
    <citation type="journal article" date="2009" name="Genome Biol. Evol.">
        <title>The complete plastid genome sequence of the secondarily nonphotosynthetic alga Cryptomonas paramecium: reduction, compaction, and accelerated evolutionary rate.</title>
        <authorList>
            <person name="Donaher N."/>
            <person name="Tanifuji G."/>
            <person name="Onodera N.T."/>
            <person name="Malfatti S.A."/>
            <person name="Chain P.S."/>
            <person name="Hara Y."/>
            <person name="Archibald J.M."/>
        </authorList>
    </citation>
    <scope>NUCLEOTIDE SEQUENCE</scope>
    <source>
        <strain evidence="12">CCAP977/2a</strain>
    </source>
</reference>
<dbReference type="PROSITE" id="PS50881">
    <property type="entry name" value="S5_DSRBD"/>
    <property type="match status" value="1"/>
</dbReference>
<sequence>MLKQKRIAKSHWKNSEWQEKILQVNRVTKVVKGGKKLSFRVVMIIGNRKGSVGVGLGKANDVASAVKKAGADAKKHILTIPISRSDSIPHMTMGKAGAASVIIRPSSPGSGVTAGGSLGMILRLAGVRNVLAKRLGSSNLLNNAHATVDALSKVKTIVEIKQIRTSTST</sequence>
<dbReference type="Pfam" id="PF03719">
    <property type="entry name" value="Ribosomal_S5_C"/>
    <property type="match status" value="1"/>
</dbReference>
<dbReference type="Gene3D" id="3.30.160.20">
    <property type="match status" value="1"/>
</dbReference>
<feature type="domain" description="S5 DRBM" evidence="11">
    <location>
        <begin position="17"/>
        <end position="80"/>
    </location>
</feature>
<dbReference type="InterPro" id="IPR020568">
    <property type="entry name" value="Ribosomal_Su5_D2-typ_SF"/>
</dbReference>
<evidence type="ECO:0000256" key="8">
    <source>
        <dbReference type="ARBA" id="ARBA00035156"/>
    </source>
</evidence>
<dbReference type="EMBL" id="GQ358203">
    <property type="protein sequence ID" value="ACT46802.1"/>
    <property type="molecule type" value="Genomic_DNA"/>
</dbReference>
<protein>
    <recommendedName>
        <fullName evidence="8">Small ribosomal subunit protein uS5c</fullName>
    </recommendedName>
</protein>
<dbReference type="GeneID" id="8715215"/>
<keyword evidence="4" id="KW-0694">RNA-binding</keyword>
<dbReference type="AlphaFoldDB" id="D2ISB0"/>
<dbReference type="SUPFAM" id="SSF54768">
    <property type="entry name" value="dsRNA-binding domain-like"/>
    <property type="match status" value="1"/>
</dbReference>
<evidence type="ECO:0000256" key="3">
    <source>
        <dbReference type="ARBA" id="ARBA00022730"/>
    </source>
</evidence>
<evidence type="ECO:0000256" key="7">
    <source>
        <dbReference type="ARBA" id="ARBA00025844"/>
    </source>
</evidence>